<dbReference type="EMBL" id="UYYA01004672">
    <property type="protein sequence ID" value="VDM62937.1"/>
    <property type="molecule type" value="Genomic_DNA"/>
</dbReference>
<dbReference type="OMA" id="RRWTWIS"/>
<accession>A0A0R3PY79</accession>
<reference evidence="1 2" key="2">
    <citation type="submission" date="2018-11" db="EMBL/GenBank/DDBJ databases">
        <authorList>
            <consortium name="Pathogen Informatics"/>
        </authorList>
    </citation>
    <scope>NUCLEOTIDE SEQUENCE [LARGE SCALE GENOMIC DNA]</scope>
    <source>
        <strain evidence="1 2">Costa Rica</strain>
    </source>
</reference>
<evidence type="ECO:0000313" key="1">
    <source>
        <dbReference type="EMBL" id="VDM62937.1"/>
    </source>
</evidence>
<evidence type="ECO:0000313" key="2">
    <source>
        <dbReference type="Proteomes" id="UP000267027"/>
    </source>
</evidence>
<protein>
    <submittedName>
        <fullName evidence="1 3">Uncharacterized protein</fullName>
    </submittedName>
</protein>
<dbReference type="STRING" id="334426.A0A0R3PY79"/>
<name>A0A0R3PY79_ANGCS</name>
<organism evidence="3">
    <name type="scientific">Angiostrongylus costaricensis</name>
    <name type="common">Nematode worm</name>
    <dbReference type="NCBI Taxonomy" id="334426"/>
    <lineage>
        <taxon>Eukaryota</taxon>
        <taxon>Metazoa</taxon>
        <taxon>Ecdysozoa</taxon>
        <taxon>Nematoda</taxon>
        <taxon>Chromadorea</taxon>
        <taxon>Rhabditida</taxon>
        <taxon>Rhabditina</taxon>
        <taxon>Rhabditomorpha</taxon>
        <taxon>Strongyloidea</taxon>
        <taxon>Metastrongylidae</taxon>
        <taxon>Angiostrongylus</taxon>
    </lineage>
</organism>
<dbReference type="WBParaSite" id="ACOC_0001135101-mRNA-1">
    <property type="protein sequence ID" value="ACOC_0001135101-mRNA-1"/>
    <property type="gene ID" value="ACOC_0001135101"/>
</dbReference>
<proteinExistence type="predicted"/>
<dbReference type="OrthoDB" id="5844535at2759"/>
<evidence type="ECO:0000313" key="3">
    <source>
        <dbReference type="WBParaSite" id="ACOC_0001135101-mRNA-1"/>
    </source>
</evidence>
<dbReference type="Proteomes" id="UP000267027">
    <property type="component" value="Unassembled WGS sequence"/>
</dbReference>
<sequence length="162" mass="19143">MTYAEIDHILTNRRWCLLDTSVVRLFCTGSDHHLLRAKVRFNRKLEKNSLHRPRGKSLAVYDENILNEVLSKRDWQIKEDLTEDYELLVEGLKSSAEFASVPQARRSDRISIITKELLEKRRKLKLDPTATRLTWLEINASCRRTLRKDLQRCKQRKILEAV</sequence>
<keyword evidence="2" id="KW-1185">Reference proteome</keyword>
<reference evidence="3" key="1">
    <citation type="submission" date="2017-02" db="UniProtKB">
        <authorList>
            <consortium name="WormBaseParasite"/>
        </authorList>
    </citation>
    <scope>IDENTIFICATION</scope>
</reference>
<gene>
    <name evidence="1" type="ORF">ACOC_LOCUS11352</name>
</gene>
<dbReference type="AlphaFoldDB" id="A0A0R3PY79"/>